<sequence>MTPPPPPNSRHSHQPPPSSPSSRHHYRDHQHHRHHAITTSQLSSPLTPRHHQHHIVTTLSVPPPPSQHHKGALGFNKPTRVCLVVKTPSRVRLVVINTEWVRLDLGLAPLRVRLVILSTVRVRLVGKIALRVRLAVQKTTRVSVVDAKLDTNKSPYDTESEIKVVKRFHLPYTNDEVQIIFLGSVHDEIVEEPANSYLHPIPDDDVVSVFGFEASKSFNGESDKAETKVELSQSKKVAADNILDEMTTLNAFADQLSDTLKVTDKLKESIPRMVADTFEEQMPELISNTLKNILPQILIALNTLESQRFEILQKELLKAIRAKVGKELIKLMKDMVHLLESASVFHKANVEGEKWEKANLETTEAKL</sequence>
<evidence type="ECO:0000313" key="3">
    <source>
        <dbReference type="Proteomes" id="UP001151760"/>
    </source>
</evidence>
<evidence type="ECO:0000313" key="2">
    <source>
        <dbReference type="EMBL" id="GJT64658.1"/>
    </source>
</evidence>
<accession>A0ABQ5FNZ1</accession>
<protein>
    <submittedName>
        <fullName evidence="2">Uncharacterized protein</fullName>
    </submittedName>
</protein>
<keyword evidence="3" id="KW-1185">Reference proteome</keyword>
<feature type="compositionally biased region" description="Basic residues" evidence="1">
    <location>
        <begin position="22"/>
        <end position="36"/>
    </location>
</feature>
<organism evidence="2 3">
    <name type="scientific">Tanacetum coccineum</name>
    <dbReference type="NCBI Taxonomy" id="301880"/>
    <lineage>
        <taxon>Eukaryota</taxon>
        <taxon>Viridiplantae</taxon>
        <taxon>Streptophyta</taxon>
        <taxon>Embryophyta</taxon>
        <taxon>Tracheophyta</taxon>
        <taxon>Spermatophyta</taxon>
        <taxon>Magnoliopsida</taxon>
        <taxon>eudicotyledons</taxon>
        <taxon>Gunneridae</taxon>
        <taxon>Pentapetalae</taxon>
        <taxon>asterids</taxon>
        <taxon>campanulids</taxon>
        <taxon>Asterales</taxon>
        <taxon>Asteraceae</taxon>
        <taxon>Asteroideae</taxon>
        <taxon>Anthemideae</taxon>
        <taxon>Anthemidinae</taxon>
        <taxon>Tanacetum</taxon>
    </lineage>
</organism>
<name>A0ABQ5FNZ1_9ASTR</name>
<reference evidence="2" key="1">
    <citation type="journal article" date="2022" name="Int. J. Mol. Sci.">
        <title>Draft Genome of Tanacetum Coccineum: Genomic Comparison of Closely Related Tanacetum-Family Plants.</title>
        <authorList>
            <person name="Yamashiro T."/>
            <person name="Shiraishi A."/>
            <person name="Nakayama K."/>
            <person name="Satake H."/>
        </authorList>
    </citation>
    <scope>NUCLEOTIDE SEQUENCE</scope>
</reference>
<evidence type="ECO:0000256" key="1">
    <source>
        <dbReference type="SAM" id="MobiDB-lite"/>
    </source>
</evidence>
<proteinExistence type="predicted"/>
<dbReference type="Proteomes" id="UP001151760">
    <property type="component" value="Unassembled WGS sequence"/>
</dbReference>
<feature type="region of interest" description="Disordered" evidence="1">
    <location>
        <begin position="1"/>
        <end position="52"/>
    </location>
</feature>
<reference evidence="2" key="2">
    <citation type="submission" date="2022-01" db="EMBL/GenBank/DDBJ databases">
        <authorList>
            <person name="Yamashiro T."/>
            <person name="Shiraishi A."/>
            <person name="Satake H."/>
            <person name="Nakayama K."/>
        </authorList>
    </citation>
    <scope>NUCLEOTIDE SEQUENCE</scope>
</reference>
<feature type="compositionally biased region" description="Pro residues" evidence="1">
    <location>
        <begin position="1"/>
        <end position="19"/>
    </location>
</feature>
<feature type="compositionally biased region" description="Polar residues" evidence="1">
    <location>
        <begin position="37"/>
        <end position="46"/>
    </location>
</feature>
<dbReference type="EMBL" id="BQNB010017564">
    <property type="protein sequence ID" value="GJT64658.1"/>
    <property type="molecule type" value="Genomic_DNA"/>
</dbReference>
<gene>
    <name evidence="2" type="ORF">Tco_1016138</name>
</gene>
<comment type="caution">
    <text evidence="2">The sequence shown here is derived from an EMBL/GenBank/DDBJ whole genome shotgun (WGS) entry which is preliminary data.</text>
</comment>